<dbReference type="EMBL" id="LT629762">
    <property type="protein sequence ID" value="SDT51975.1"/>
    <property type="molecule type" value="Genomic_DNA"/>
</dbReference>
<organism evidence="1 2">
    <name type="scientific">Pseudomonas prosekii</name>
    <dbReference type="NCBI Taxonomy" id="1148509"/>
    <lineage>
        <taxon>Bacteria</taxon>
        <taxon>Pseudomonadati</taxon>
        <taxon>Pseudomonadota</taxon>
        <taxon>Gammaproteobacteria</taxon>
        <taxon>Pseudomonadales</taxon>
        <taxon>Pseudomonadaceae</taxon>
        <taxon>Pseudomonas</taxon>
    </lineage>
</organism>
<protein>
    <submittedName>
        <fullName evidence="1">ERF superfamily protein</fullName>
    </submittedName>
</protein>
<gene>
    <name evidence="1" type="ORF">SAMN05216222_4851</name>
</gene>
<proteinExistence type="predicted"/>
<dbReference type="Proteomes" id="UP000198481">
    <property type="component" value="Chromosome I"/>
</dbReference>
<dbReference type="Pfam" id="PF04404">
    <property type="entry name" value="ERF"/>
    <property type="match status" value="1"/>
</dbReference>
<reference evidence="1 2" key="1">
    <citation type="submission" date="2016-10" db="EMBL/GenBank/DDBJ databases">
        <authorList>
            <person name="de Groot N.N."/>
        </authorList>
    </citation>
    <scope>NUCLEOTIDE SEQUENCE [LARGE SCALE GENOMIC DNA]</scope>
    <source>
        <strain evidence="1 2">LMG 26867</strain>
    </source>
</reference>
<sequence length="252" mass="27524">MSTEIIMPLERDRQMAAHPAQEISMLSTISRLALDPRCDMDKLERLIKLQDRMEAKTALEAFNAAFAEMQCEMPSVEKRTENTHTKKMYADLDDINYAVRPVMAKFGFGVSFKIVNQANGVSITGILMHKAGHREETTMILPLDTGAGRSAVQSVGSTTTYGKRYVMCALLNITSGDDNDNDGYVESSEQLVTPAQARQIQALLDKCSEAVHANFEKMYGDPGQIAKPAFDGVVAGLNNSISRAAKAAQQAG</sequence>
<evidence type="ECO:0000313" key="1">
    <source>
        <dbReference type="EMBL" id="SDT51975.1"/>
    </source>
</evidence>
<dbReference type="RefSeq" id="WP_197675568.1">
    <property type="nucleotide sequence ID" value="NZ_LT629762.1"/>
</dbReference>
<name>A0A1H2B117_9PSED</name>
<dbReference type="STRING" id="1148509.SAMN05216222_4851"/>
<dbReference type="InterPro" id="IPR007499">
    <property type="entry name" value="ERF_bacteria_virus"/>
</dbReference>
<evidence type="ECO:0000313" key="2">
    <source>
        <dbReference type="Proteomes" id="UP000198481"/>
    </source>
</evidence>
<accession>A0A1H2B117</accession>
<dbReference type="AlphaFoldDB" id="A0A1H2B117"/>